<keyword evidence="10 24" id="KW-0675">Receptor</keyword>
<dbReference type="FunFam" id="1.10.287.70:FF:000010">
    <property type="entry name" value="Putative glutamate receptor ionotropic kainate 1"/>
    <property type="match status" value="1"/>
</dbReference>
<dbReference type="SUPFAM" id="SSF53850">
    <property type="entry name" value="Periplasmic binding protein-like II"/>
    <property type="match status" value="1"/>
</dbReference>
<evidence type="ECO:0000256" key="12">
    <source>
        <dbReference type="ARBA" id="ARBA00023257"/>
    </source>
</evidence>
<keyword evidence="9 20" id="KW-0472">Membrane</keyword>
<feature type="compositionally biased region" description="Basic residues" evidence="19">
    <location>
        <begin position="34"/>
        <end position="47"/>
    </location>
</feature>
<evidence type="ECO:0000256" key="1">
    <source>
        <dbReference type="ARBA" id="ARBA00008685"/>
    </source>
</evidence>
<feature type="site" description="Crucial to convey clamshell closure to channel opening" evidence="17">
    <location>
        <position position="905"/>
    </location>
</feature>
<keyword evidence="13" id="KW-1071">Ligand-gated ion channel</keyword>
<keyword evidence="7" id="KW-0770">Synapse</keyword>
<evidence type="ECO:0000256" key="17">
    <source>
        <dbReference type="PIRSR" id="PIRSR601508-2"/>
    </source>
</evidence>
<feature type="region of interest" description="Disordered" evidence="19">
    <location>
        <begin position="21"/>
        <end position="105"/>
    </location>
</feature>
<feature type="disulfide bond" evidence="18">
    <location>
        <begin position="989"/>
        <end position="1045"/>
    </location>
</feature>
<feature type="region of interest" description="Disordered" evidence="19">
    <location>
        <begin position="518"/>
        <end position="542"/>
    </location>
</feature>
<proteinExistence type="inferred from homology"/>
<comment type="similarity">
    <text evidence="1">Belongs to the glutamate-gated ion channel (TC 1.A.10.1) family.</text>
</comment>
<keyword evidence="18" id="KW-1015">Disulfide bond</keyword>
<dbReference type="InterPro" id="IPR001508">
    <property type="entry name" value="Iono_Glu_rcpt_met"/>
</dbReference>
<evidence type="ECO:0000313" key="24">
    <source>
        <dbReference type="RefSeq" id="XP_047738082.1"/>
    </source>
</evidence>
<dbReference type="GO" id="GO:0022824">
    <property type="term" value="F:transmitter-gated monoatomic ion channel activity"/>
    <property type="evidence" value="ECO:0007669"/>
    <property type="project" value="UniProtKB-ARBA"/>
</dbReference>
<feature type="domain" description="Ionotropic glutamate receptor C-terminal" evidence="21">
    <location>
        <begin position="670"/>
        <end position="1040"/>
    </location>
</feature>
<evidence type="ECO:0000256" key="15">
    <source>
        <dbReference type="ARBA" id="ARBA00034104"/>
    </source>
</evidence>
<accession>A0A979FNM1</accession>
<evidence type="ECO:0000256" key="16">
    <source>
        <dbReference type="PIRSR" id="PIRSR601508-1"/>
    </source>
</evidence>
<keyword evidence="5" id="KW-0732">Signal</keyword>
<keyword evidence="14" id="KW-0407">Ion channel</keyword>
<dbReference type="SMART" id="SM00079">
    <property type="entry name" value="PBPe"/>
    <property type="match status" value="1"/>
</dbReference>
<dbReference type="OMA" id="PPKNDER"/>
<evidence type="ECO:0000256" key="19">
    <source>
        <dbReference type="SAM" id="MobiDB-lite"/>
    </source>
</evidence>
<dbReference type="InterPro" id="IPR019594">
    <property type="entry name" value="Glu/Gly-bd"/>
</dbReference>
<dbReference type="AlphaFoldDB" id="A0A979FNM1"/>
<evidence type="ECO:0000256" key="5">
    <source>
        <dbReference type="ARBA" id="ARBA00022729"/>
    </source>
</evidence>
<protein>
    <submittedName>
        <fullName evidence="24">Glutamate receptor ionotropic, kainate 2</fullName>
    </submittedName>
</protein>
<feature type="region of interest" description="Disordered" evidence="19">
    <location>
        <begin position="456"/>
        <end position="491"/>
    </location>
</feature>
<dbReference type="GO" id="GO:0045211">
    <property type="term" value="C:postsynaptic membrane"/>
    <property type="evidence" value="ECO:0007669"/>
    <property type="project" value="UniProtKB-SubCell"/>
</dbReference>
<dbReference type="InterPro" id="IPR001828">
    <property type="entry name" value="ANF_lig-bd_rcpt"/>
</dbReference>
<dbReference type="Pfam" id="PF10613">
    <property type="entry name" value="Lig_chan-Glu_bd"/>
    <property type="match status" value="1"/>
</dbReference>
<feature type="binding site" evidence="16">
    <location>
        <position position="927"/>
    </location>
    <ligand>
        <name>L-glutamate</name>
        <dbReference type="ChEBI" id="CHEBI:29985"/>
    </ligand>
</feature>
<evidence type="ECO:0000313" key="23">
    <source>
        <dbReference type="Proteomes" id="UP000694843"/>
    </source>
</evidence>
<evidence type="ECO:0000256" key="10">
    <source>
        <dbReference type="ARBA" id="ARBA00023170"/>
    </source>
</evidence>
<dbReference type="CDD" id="cd06382">
    <property type="entry name" value="PBP1_iGluR_Kainate"/>
    <property type="match status" value="1"/>
</dbReference>
<dbReference type="PRINTS" id="PR00177">
    <property type="entry name" value="NMDARECEPTOR"/>
</dbReference>
<evidence type="ECO:0000256" key="18">
    <source>
        <dbReference type="PIRSR" id="PIRSR601508-3"/>
    </source>
</evidence>
<dbReference type="InterPro" id="IPR015683">
    <property type="entry name" value="Ionotropic_Glu_rcpt"/>
</dbReference>
<evidence type="ECO:0000256" key="6">
    <source>
        <dbReference type="ARBA" id="ARBA00022989"/>
    </source>
</evidence>
<feature type="compositionally biased region" description="Basic and acidic residues" evidence="19">
    <location>
        <begin position="526"/>
        <end position="537"/>
    </location>
</feature>
<dbReference type="Gene3D" id="3.40.50.2300">
    <property type="match status" value="3"/>
</dbReference>
<evidence type="ECO:0000256" key="4">
    <source>
        <dbReference type="ARBA" id="ARBA00022692"/>
    </source>
</evidence>
<feature type="binding site" evidence="16">
    <location>
        <position position="926"/>
    </location>
    <ligand>
        <name>L-glutamate</name>
        <dbReference type="ChEBI" id="CHEBI:29985"/>
    </ligand>
</feature>
<dbReference type="GeneID" id="108665607"/>
<keyword evidence="12" id="KW-0628">Postsynaptic cell membrane</keyword>
<dbReference type="FunFam" id="3.40.190.10:FF:000060">
    <property type="entry name" value="Glutamate receptor ionotropic, kainate 1"/>
    <property type="match status" value="1"/>
</dbReference>
<keyword evidence="8" id="KW-0406">Ion transport</keyword>
<keyword evidence="4 20" id="KW-0812">Transmembrane</keyword>
<dbReference type="Pfam" id="PF00060">
    <property type="entry name" value="Lig_chan"/>
    <property type="match status" value="1"/>
</dbReference>
<feature type="domain" description="Ionotropic glutamate receptor L-glutamate and glycine-binding" evidence="22">
    <location>
        <begin position="680"/>
        <end position="745"/>
    </location>
</feature>
<evidence type="ECO:0000256" key="8">
    <source>
        <dbReference type="ARBA" id="ARBA00023065"/>
    </source>
</evidence>
<evidence type="ECO:0000259" key="22">
    <source>
        <dbReference type="SMART" id="SM00918"/>
    </source>
</evidence>
<keyword evidence="2" id="KW-0813">Transport</keyword>
<dbReference type="Pfam" id="PF01094">
    <property type="entry name" value="ANF_receptor"/>
    <property type="match status" value="1"/>
</dbReference>
<keyword evidence="6 20" id="KW-1133">Transmembrane helix</keyword>
<sequence>MPRVSHHVRCISPRNVHHATCTSPRHVHLTTPRAPHHATRTSPRHVHLTTPRAPHHATCTSPRHAHLTTPRPPLHSTSISSSPRALSPSSSRGHNASSSRSHFGAKLEVKLRDRDSWVQKNMMLVSNRDNGVQKNMMLYLREAPRKQLNRARPLLAMCRSREQRLPHIGRVLLLAFVVIFIKTSHAADVIRIGGLFDRPDLRQDAAFRSAVEAVNSDRQLLARARLSVQVETVAPGDSFAAAKRACQILRSGVAAILGPQSSHSCAHVQSMCAAKQVPHIQTRAYYPLDWSPYSINLFPHPSTLAKAYSSVLRGLGWSKFTIIYESVEGLVRVQELLKDDLFRISLRQLPTSGDFRPLLKECKKSGSSHVVLDVERLHVTEVLRQAQQVGMMTSYHHYFITSLDLHTMELGEFRHGGSNISALRLIDPGSSLLQQALKDLAVENIAKAEEGQGALGPSWRHLFPSGPDSALTRPEESRDYRDSGDSDVDSDAASYLNVSSLPEGQGALGPSWRHLFPSGPDSALTRPEESKDYRDSGDSDVDSDAASYLNVSSLPTEVALVYDAVRLLATAVDDLGRSRPLEFSPLSCDDERVWQHGSALAKYMKWVQLSGLSGLIRFDEAGFRKDVALDVIELTKAGLMKVGRWSGKEGVSFSRIHSSQRNLSPLSNRTLVATTVLAAPYAMLKPSEENLEGNSRFEGFSVDLLREIAKSLGFAFTLRLAKDGQHGKYDPATEKWTGMIGELLEQEADLAIGDLTITYEREQVVDFTMPWMNLGISILYRRVNRRAPNFFSFMAPLSLDVWLYIATAYLAVSLLLHWLARITPYEDKSNDKGSEGPSSVPQFNLGNSLWFIVGSLLQQGTEQHPRAYSTRILATLWWFFTLIMISSYTANLAAFLTVERMVSPIESAEDLAAQTKIKYGSLYGGSTWNFFSTSKVPTYQKMFAFMESQRPSVYTSSNQEGVDRVLRGNGQYAFLMESSSIEYVTERDCRLTQVGGLLDAKGYGIALPSGSPYRALVNDAVLRLQESGKLRDLRRRWYRGGHGRCRAGRAH</sequence>
<feature type="compositionally biased region" description="Low complexity" evidence="19">
    <location>
        <begin position="76"/>
        <end position="101"/>
    </location>
</feature>
<evidence type="ECO:0000256" key="20">
    <source>
        <dbReference type="SAM" id="Phobius"/>
    </source>
</evidence>
<feature type="transmembrane region" description="Helical" evidence="20">
    <location>
        <begin position="876"/>
        <end position="898"/>
    </location>
</feature>
<dbReference type="GO" id="GO:0007166">
    <property type="term" value="P:cell surface receptor signaling pathway"/>
    <property type="evidence" value="ECO:0007669"/>
    <property type="project" value="UniProtKB-ARBA"/>
</dbReference>
<evidence type="ECO:0000256" key="3">
    <source>
        <dbReference type="ARBA" id="ARBA00022475"/>
    </source>
</evidence>
<feature type="binding site" evidence="16">
    <location>
        <position position="977"/>
    </location>
    <ligand>
        <name>L-glutamate</name>
        <dbReference type="ChEBI" id="CHEBI:29985"/>
    </ligand>
</feature>
<comment type="subcellular location">
    <subcellularLocation>
        <location evidence="15">Postsynaptic cell membrane</location>
        <topology evidence="15">Multi-pass membrane protein</topology>
    </subcellularLocation>
</comment>
<name>A0A979FNM1_HYAAZ</name>
<dbReference type="Gene3D" id="3.40.190.10">
    <property type="entry name" value="Periplasmic binding protein-like II"/>
    <property type="match status" value="2"/>
</dbReference>
<feature type="compositionally biased region" description="Basic and acidic residues" evidence="19">
    <location>
        <begin position="473"/>
        <end position="484"/>
    </location>
</feature>
<evidence type="ECO:0000256" key="9">
    <source>
        <dbReference type="ARBA" id="ARBA00023136"/>
    </source>
</evidence>
<dbReference type="RefSeq" id="XP_047738082.1">
    <property type="nucleotide sequence ID" value="XM_047882126.1"/>
</dbReference>
<reference evidence="24" key="1">
    <citation type="submission" date="2025-08" db="UniProtKB">
        <authorList>
            <consortium name="RefSeq"/>
        </authorList>
    </citation>
    <scope>IDENTIFICATION</scope>
    <source>
        <tissue evidence="24">Whole organism</tissue>
    </source>
</reference>
<evidence type="ECO:0000256" key="2">
    <source>
        <dbReference type="ARBA" id="ARBA00022448"/>
    </source>
</evidence>
<dbReference type="SUPFAM" id="SSF53822">
    <property type="entry name" value="Periplasmic binding protein-like I"/>
    <property type="match status" value="1"/>
</dbReference>
<dbReference type="InterPro" id="IPR001320">
    <property type="entry name" value="Iontro_rcpt_C"/>
</dbReference>
<dbReference type="InterPro" id="IPR028082">
    <property type="entry name" value="Peripla_BP_I"/>
</dbReference>
<feature type="binding site" evidence="16">
    <location>
        <position position="756"/>
    </location>
    <ligand>
        <name>L-glutamate</name>
        <dbReference type="ChEBI" id="CHEBI:29985"/>
    </ligand>
</feature>
<gene>
    <name evidence="24" type="primary">LOC108665607</name>
</gene>
<organism evidence="23 24">
    <name type="scientific">Hyalella azteca</name>
    <name type="common">Amphipod</name>
    <dbReference type="NCBI Taxonomy" id="294128"/>
    <lineage>
        <taxon>Eukaryota</taxon>
        <taxon>Metazoa</taxon>
        <taxon>Ecdysozoa</taxon>
        <taxon>Arthropoda</taxon>
        <taxon>Crustacea</taxon>
        <taxon>Multicrustacea</taxon>
        <taxon>Malacostraca</taxon>
        <taxon>Eumalacostraca</taxon>
        <taxon>Peracarida</taxon>
        <taxon>Amphipoda</taxon>
        <taxon>Senticaudata</taxon>
        <taxon>Talitrida</taxon>
        <taxon>Talitroidea</taxon>
        <taxon>Hyalellidae</taxon>
        <taxon>Hyalella</taxon>
    </lineage>
</organism>
<keyword evidence="3" id="KW-1003">Cell membrane</keyword>
<evidence type="ECO:0000256" key="7">
    <source>
        <dbReference type="ARBA" id="ARBA00023018"/>
    </source>
</evidence>
<keyword evidence="11" id="KW-0325">Glycoprotein</keyword>
<dbReference type="KEGG" id="hazt:108665607"/>
<dbReference type="PANTHER" id="PTHR18966">
    <property type="entry name" value="IONOTROPIC GLUTAMATE RECEPTOR"/>
    <property type="match status" value="1"/>
</dbReference>
<evidence type="ECO:0000256" key="13">
    <source>
        <dbReference type="ARBA" id="ARBA00023286"/>
    </source>
</evidence>
<dbReference type="SMART" id="SM00918">
    <property type="entry name" value="Lig_chan-Glu_bd"/>
    <property type="match status" value="1"/>
</dbReference>
<keyword evidence="23" id="KW-1185">Reference proteome</keyword>
<feature type="transmembrane region" description="Helical" evidence="20">
    <location>
        <begin position="801"/>
        <end position="820"/>
    </location>
</feature>
<evidence type="ECO:0000259" key="21">
    <source>
        <dbReference type="SMART" id="SM00079"/>
    </source>
</evidence>
<feature type="binding site" evidence="16">
    <location>
        <position position="761"/>
    </location>
    <ligand>
        <name>L-glutamate</name>
        <dbReference type="ChEBI" id="CHEBI:29985"/>
    </ligand>
</feature>
<evidence type="ECO:0000256" key="14">
    <source>
        <dbReference type="ARBA" id="ARBA00023303"/>
    </source>
</evidence>
<evidence type="ECO:0000256" key="11">
    <source>
        <dbReference type="ARBA" id="ARBA00023180"/>
    </source>
</evidence>
<dbReference type="OrthoDB" id="5984008at2759"/>
<dbReference type="Proteomes" id="UP000694843">
    <property type="component" value="Unplaced"/>
</dbReference>
<dbReference type="Gene3D" id="1.10.287.70">
    <property type="match status" value="1"/>
</dbReference>
<dbReference type="FunFam" id="3.40.190.10:FF:000001">
    <property type="entry name" value="Glutamate receptor ionotropic, kainate 2"/>
    <property type="match status" value="1"/>
</dbReference>